<evidence type="ECO:0000313" key="1">
    <source>
        <dbReference type="EMBL" id="KAK8867232.1"/>
    </source>
</evidence>
<dbReference type="Gene3D" id="3.80.10.10">
    <property type="entry name" value="Ribonuclease Inhibitor"/>
    <property type="match status" value="6"/>
</dbReference>
<proteinExistence type="predicted"/>
<keyword evidence="2" id="KW-1185">Reference proteome</keyword>
<dbReference type="Pfam" id="PF13306">
    <property type="entry name" value="LRR_5"/>
    <property type="match status" value="7"/>
</dbReference>
<sequence length="1213" mass="139300">MEENCSSYKLILNTREFLIPSDFNTLRDIKDDIYQSLITTHQYEVKSYVDEQTFQSFIDYWIKGEIPEFFYDKRLCEYIQLSEEFDIMKNLIQLFMNNSSHTNIHPLMKNIDNRFQIRSKKADLEKLKNNFKQGIEIIFNNEAVGFNPKIYESNNILMYSLKTGISEDINSITKKKTDINGFSFILNENDKTAQLFSINKKDESEIFIPSTIKHESIEYKITSFAKYSFSDLCNLKSLKFDENLTIEKFDADIGCDNLEEVSIPDNVFEFSDAWCAQTVKLTKVKISPKNKNLIFYEDKYLIGKSDRKSDIFDILYFARRDIEKAIIPPFIRIISPFAFNFCKNLKKVEFSGDSNLQIISHDAFTHSSLRSIYIPKHVKKISYYAFNECPLVDLTFSEDSELEIIDDSSFRRTKLKSISIPANVKIIGNSAFYLCELFNKVEFSENSKLKIIGAESFGYTVLNNILIPRSVVAIGDSSFEGCSHLNKVVIQKDSQLLMIGEKAFQQSQIRSILIPRKVIVIGKESFSTCANMKHVDFEENSQLKNIDDNAFLNNNLDGISIPSSVVRIGECVFAYSNFFNNVQFQKDSELRIIDKLAFTSTQINKIYIPSHVVRICEKSFDCCKILKCVEFDENSELEVIEESAFNETSIETLTIPSNVNQIQKNAFSKCKYFTKLDLSNDLQIKSIPSLFSRSSITCISIPDNLVEFGENWCISTPNLVEVKISQNNKNFKYYEDKYLIGKSDIKSETFDVLYFVRRDIEEAIVPSFIKFISSSAFNSCDNLNKVDFMEDSQLQIIGDSAFFDIKIKTIKIPQHVKEIGKSAFGYCDKLEKIEFSENSELKIIKENSFGYTALTKIVIPSSVVEIQTYAFANCFALTEVEFAKNSEIKCINNDVFIESPIKIFSFPENLVELKENWCVESSNLMEIKISPKNKNFVFYEDKYLLGKSDLKSDVFDILYFARRDIEEAIIPSFIRIISPCAFNCCRDLQKVEFSDDSQLQIIKQNAFSDTSLESIYIPQSVIEISGNIFENTPIMKIEFAPNSMLKTIGEYSFYDTRIESISIPSNVTKICANAFNYSDLSCVIFEENSKLELIDSFAFSNSAIVRISIPKSVIKIDESSFEYCENLKDLDLTECSNLVFIGYNAFNCTQIRSIFIPSSVTYIDKNAFISCNNLQIIEIGEESKLKLFNYTNIQSNGIIMVPSGLISIWFNDF</sequence>
<comment type="caution">
    <text evidence="1">The sequence shown here is derived from an EMBL/GenBank/DDBJ whole genome shotgun (WGS) entry which is preliminary data.</text>
</comment>
<gene>
    <name evidence="1" type="ORF">M9Y10_010209</name>
</gene>
<evidence type="ECO:0000313" key="2">
    <source>
        <dbReference type="Proteomes" id="UP001470230"/>
    </source>
</evidence>
<dbReference type="Proteomes" id="UP001470230">
    <property type="component" value="Unassembled WGS sequence"/>
</dbReference>
<protein>
    <submittedName>
        <fullName evidence="1">Uncharacterized protein</fullName>
    </submittedName>
</protein>
<dbReference type="InterPro" id="IPR053139">
    <property type="entry name" value="Surface_bspA-like"/>
</dbReference>
<dbReference type="PANTHER" id="PTHR45661">
    <property type="entry name" value="SURFACE ANTIGEN"/>
    <property type="match status" value="1"/>
</dbReference>
<dbReference type="SUPFAM" id="SSF52058">
    <property type="entry name" value="L domain-like"/>
    <property type="match status" value="4"/>
</dbReference>
<organism evidence="1 2">
    <name type="scientific">Tritrichomonas musculus</name>
    <dbReference type="NCBI Taxonomy" id="1915356"/>
    <lineage>
        <taxon>Eukaryota</taxon>
        <taxon>Metamonada</taxon>
        <taxon>Parabasalia</taxon>
        <taxon>Tritrichomonadida</taxon>
        <taxon>Tritrichomonadidae</taxon>
        <taxon>Tritrichomonas</taxon>
    </lineage>
</organism>
<dbReference type="InterPro" id="IPR026906">
    <property type="entry name" value="LRR_5"/>
</dbReference>
<dbReference type="InterPro" id="IPR032675">
    <property type="entry name" value="LRR_dom_sf"/>
</dbReference>
<reference evidence="1 2" key="1">
    <citation type="submission" date="2024-04" db="EMBL/GenBank/DDBJ databases">
        <title>Tritrichomonas musculus Genome.</title>
        <authorList>
            <person name="Alves-Ferreira E."/>
            <person name="Grigg M."/>
            <person name="Lorenzi H."/>
            <person name="Galac M."/>
        </authorList>
    </citation>
    <scope>NUCLEOTIDE SEQUENCE [LARGE SCALE GENOMIC DNA]</scope>
    <source>
        <strain evidence="1 2">EAF2021</strain>
    </source>
</reference>
<dbReference type="EMBL" id="JAPFFF010000015">
    <property type="protein sequence ID" value="KAK8867232.1"/>
    <property type="molecule type" value="Genomic_DNA"/>
</dbReference>
<accession>A0ABR2IQP9</accession>
<name>A0ABR2IQP9_9EUKA</name>
<dbReference type="PANTHER" id="PTHR45661:SF3">
    <property type="entry name" value="IG-LIKE DOMAIN-CONTAINING PROTEIN"/>
    <property type="match status" value="1"/>
</dbReference>
<dbReference type="Gene3D" id="3.40.50.12480">
    <property type="match status" value="1"/>
</dbReference>